<dbReference type="Pfam" id="PF08241">
    <property type="entry name" value="Methyltransf_11"/>
    <property type="match status" value="1"/>
</dbReference>
<dbReference type="PANTHER" id="PTHR43591:SF24">
    <property type="entry name" value="2-METHOXY-6-POLYPRENYL-1,4-BENZOQUINOL METHYLASE, MITOCHONDRIAL"/>
    <property type="match status" value="1"/>
</dbReference>
<evidence type="ECO:0000313" key="2">
    <source>
        <dbReference type="EMBL" id="SUZ69180.1"/>
    </source>
</evidence>
<dbReference type="EMBL" id="UINC01001054">
    <property type="protein sequence ID" value="SUZ69180.1"/>
    <property type="molecule type" value="Genomic_DNA"/>
</dbReference>
<dbReference type="InterPro" id="IPR029063">
    <property type="entry name" value="SAM-dependent_MTases_sf"/>
</dbReference>
<dbReference type="CDD" id="cd02440">
    <property type="entry name" value="AdoMet_MTases"/>
    <property type="match status" value="1"/>
</dbReference>
<feature type="domain" description="Methyltransferase type 11" evidence="1">
    <location>
        <begin position="39"/>
        <end position="122"/>
    </location>
</feature>
<gene>
    <name evidence="2" type="ORF">METZ01_LOCUS22034</name>
</gene>
<proteinExistence type="predicted"/>
<reference evidence="2" key="1">
    <citation type="submission" date="2018-05" db="EMBL/GenBank/DDBJ databases">
        <authorList>
            <person name="Lanie J.A."/>
            <person name="Ng W.-L."/>
            <person name="Kazmierczak K.M."/>
            <person name="Andrzejewski T.M."/>
            <person name="Davidsen T.M."/>
            <person name="Wayne K.J."/>
            <person name="Tettelin H."/>
            <person name="Glass J.I."/>
            <person name="Rusch D."/>
            <person name="Podicherti R."/>
            <person name="Tsui H.-C.T."/>
            <person name="Winkler M.E."/>
        </authorList>
    </citation>
    <scope>NUCLEOTIDE SEQUENCE</scope>
</reference>
<accession>A0A381PQJ2</accession>
<dbReference type="Gene3D" id="3.40.50.150">
    <property type="entry name" value="Vaccinia Virus protein VP39"/>
    <property type="match status" value="1"/>
</dbReference>
<protein>
    <recommendedName>
        <fullName evidence="1">Methyltransferase type 11 domain-containing protein</fullName>
    </recommendedName>
</protein>
<dbReference type="PANTHER" id="PTHR43591">
    <property type="entry name" value="METHYLTRANSFERASE"/>
    <property type="match status" value="1"/>
</dbReference>
<name>A0A381PQJ2_9ZZZZ</name>
<sequence>MDPHYDTIGKTYSVTRTEDPRITQWLIKLLALEKGSSVIDIGAGTGNYSWALAEHGFNVSAVEPSQAMRNQAKPHTRLNWVASIAESLPFANDQFDGAIMTLALHHLKDWRQSISEALRVTGIGPFIIFAFDVNHKTKFWLFDYFPKLVEIDNARSPTMEDLTQFVNESLGATLKRISFPLPKDLIDHFSSADWAHPEAYLQKGFRRGISSFAKLDRQYLDQGLQNLRDDLETGRWHRKYGDLLNLEEYDQGYLFIRLCS</sequence>
<organism evidence="2">
    <name type="scientific">marine metagenome</name>
    <dbReference type="NCBI Taxonomy" id="408172"/>
    <lineage>
        <taxon>unclassified sequences</taxon>
        <taxon>metagenomes</taxon>
        <taxon>ecological metagenomes</taxon>
    </lineage>
</organism>
<evidence type="ECO:0000259" key="1">
    <source>
        <dbReference type="Pfam" id="PF08241"/>
    </source>
</evidence>
<dbReference type="AlphaFoldDB" id="A0A381PQJ2"/>
<dbReference type="SUPFAM" id="SSF53335">
    <property type="entry name" value="S-adenosyl-L-methionine-dependent methyltransferases"/>
    <property type="match status" value="1"/>
</dbReference>
<dbReference type="InterPro" id="IPR013216">
    <property type="entry name" value="Methyltransf_11"/>
</dbReference>
<dbReference type="GO" id="GO:0008757">
    <property type="term" value="F:S-adenosylmethionine-dependent methyltransferase activity"/>
    <property type="evidence" value="ECO:0007669"/>
    <property type="project" value="InterPro"/>
</dbReference>